<evidence type="ECO:0000256" key="10">
    <source>
        <dbReference type="ARBA" id="ARBA00023136"/>
    </source>
</evidence>
<feature type="disulfide bond" evidence="19">
    <location>
        <begin position="992"/>
        <end position="1004"/>
    </location>
</feature>
<dbReference type="FunFam" id="2.60.40.10:FF:001176">
    <property type="entry name" value="Usherin"/>
    <property type="match status" value="2"/>
</dbReference>
<feature type="domain" description="Laminin EGF-like" evidence="24">
    <location>
        <begin position="784"/>
        <end position="835"/>
    </location>
</feature>
<feature type="domain" description="Fibronectin type-III" evidence="25">
    <location>
        <begin position="3383"/>
        <end position="3473"/>
    </location>
</feature>
<comment type="subcellular location">
    <subcellularLocation>
        <location evidence="1">Cell projection</location>
        <location evidence="1">Stereocilium membrane</location>
    </subcellularLocation>
    <subcellularLocation>
        <location evidence="2">Photoreceptor inner segment</location>
    </subcellularLocation>
    <subcellularLocation>
        <location evidence="3">Secreted</location>
    </subcellularLocation>
</comment>
<feature type="domain" description="Fibronectin type-III" evidence="25">
    <location>
        <begin position="4369"/>
        <end position="4463"/>
    </location>
</feature>
<dbReference type="InterPro" id="IPR013320">
    <property type="entry name" value="ConA-like_dom_sf"/>
</dbReference>
<feature type="disulfide bond" evidence="19">
    <location>
        <begin position="975"/>
        <end position="989"/>
    </location>
</feature>
<feature type="disulfide bond" evidence="19">
    <location>
        <begin position="719"/>
        <end position="733"/>
    </location>
</feature>
<evidence type="ECO:0000256" key="14">
    <source>
        <dbReference type="ARBA" id="ARBA00023292"/>
    </source>
</evidence>
<evidence type="ECO:0000313" key="27">
    <source>
        <dbReference type="EMBL" id="KAG9484595.1"/>
    </source>
</evidence>
<evidence type="ECO:0000256" key="21">
    <source>
        <dbReference type="SAM" id="Phobius"/>
    </source>
</evidence>
<dbReference type="Pfam" id="PF13385">
    <property type="entry name" value="Laminin_G_3"/>
    <property type="match status" value="1"/>
</dbReference>
<dbReference type="FunFam" id="2.60.40.10:FF:001168">
    <property type="entry name" value="Usherin"/>
    <property type="match status" value="1"/>
</dbReference>
<feature type="disulfide bond" evidence="19">
    <location>
        <begin position="806"/>
        <end position="815"/>
    </location>
</feature>
<keyword evidence="10 21" id="KW-0472">Membrane</keyword>
<evidence type="ECO:0000256" key="3">
    <source>
        <dbReference type="ARBA" id="ARBA00004613"/>
    </source>
</evidence>
<keyword evidence="13" id="KW-0966">Cell projection</keyword>
<dbReference type="CDD" id="cd00063">
    <property type="entry name" value="FN3"/>
    <property type="match status" value="26"/>
</dbReference>
<dbReference type="GO" id="GO:0060171">
    <property type="term" value="C:stereocilium membrane"/>
    <property type="evidence" value="ECO:0007669"/>
    <property type="project" value="UniProtKB-SubCell"/>
</dbReference>
<evidence type="ECO:0000256" key="17">
    <source>
        <dbReference type="ARBA" id="ARBA00080960"/>
    </source>
</evidence>
<gene>
    <name evidence="27" type="ORF">GDO78_010137</name>
</gene>
<evidence type="ECO:0000313" key="28">
    <source>
        <dbReference type="Proteomes" id="UP000770717"/>
    </source>
</evidence>
<dbReference type="GO" id="GO:0007605">
    <property type="term" value="P:sensory perception of sound"/>
    <property type="evidence" value="ECO:0007669"/>
    <property type="project" value="UniProtKB-KW"/>
</dbReference>
<dbReference type="FunFam" id="2.60.40.10:FF:001211">
    <property type="entry name" value="Usherin"/>
    <property type="match status" value="1"/>
</dbReference>
<evidence type="ECO:0000256" key="13">
    <source>
        <dbReference type="ARBA" id="ARBA00023273"/>
    </source>
</evidence>
<keyword evidence="21" id="KW-1133">Transmembrane helix</keyword>
<dbReference type="FunFam" id="2.60.40.10:FF:001379">
    <property type="entry name" value="Usherin"/>
    <property type="match status" value="1"/>
</dbReference>
<feature type="disulfide bond" evidence="19">
    <location>
        <begin position="943"/>
        <end position="960"/>
    </location>
</feature>
<dbReference type="InterPro" id="IPR001791">
    <property type="entry name" value="Laminin_G"/>
</dbReference>
<feature type="domain" description="Laminin EGF-like" evidence="24">
    <location>
        <begin position="941"/>
        <end position="991"/>
    </location>
</feature>
<feature type="domain" description="Fibronectin type-III" evidence="25">
    <location>
        <begin position="2379"/>
        <end position="2466"/>
    </location>
</feature>
<evidence type="ECO:0000256" key="18">
    <source>
        <dbReference type="ARBA" id="ARBA00082367"/>
    </source>
</evidence>
<dbReference type="PROSITE" id="PS50027">
    <property type="entry name" value="EGF_LAM_2"/>
    <property type="match status" value="8"/>
</dbReference>
<keyword evidence="28" id="KW-1185">Reference proteome</keyword>
<evidence type="ECO:0000256" key="20">
    <source>
        <dbReference type="SAM" id="MobiDB-lite"/>
    </source>
</evidence>
<feature type="domain" description="Laminin G" evidence="23">
    <location>
        <begin position="1450"/>
        <end position="1610"/>
    </location>
</feature>
<evidence type="ECO:0000256" key="9">
    <source>
        <dbReference type="ARBA" id="ARBA00022740"/>
    </source>
</evidence>
<feature type="domain" description="Laminin EGF-like" evidence="24">
    <location>
        <begin position="736"/>
        <end position="783"/>
    </location>
</feature>
<dbReference type="InterPro" id="IPR050713">
    <property type="entry name" value="RTP_Phos/Ushers"/>
</dbReference>
<keyword evidence="6" id="KW-0716">Sensory transduction</keyword>
<feature type="domain" description="Fibronectin type-III" evidence="25">
    <location>
        <begin position="2570"/>
        <end position="2660"/>
    </location>
</feature>
<sequence>MYFFLLLPVFEALLFGLPMVIRAQGLFPELENIAAFKPIYTDPPDATCGVPKRSVFCQSDVNLRSLQTCIQRPCVQDCPYRAASPGFQELLKDDLGTCVRRDTADLRPRSSNASNSFIFYDHKDCFVGASPLRTGSSFTLTVWLKPEQGGEMCVMERSADGQMLFKLTISDKNTVFYYCTVNGLQPPIKVTTRGRFPAKEWIHLSVQVHHTKIAFFINGPEDDLTAFDARFLIDPIYEPAAGSFLRLGQSINGLDQFIGRMQDFRLYQEALTNREILEVFSEKFLEVPIQSECRCPSSHPRLYPLEGRTCLPNGVYNTTKDNVLRLNRDAHPASYMNDNDLQTTWISSILSASDFEKGLDITLDLTNGQYQIFYVIIQFYSPMPKVFKVQRRKNRTSFWEDWQYVARDCRDLGMRNNGFLAEPNSVNCLQLPRDTPYSNGNVTVSLLTPEPNPRPGYNDFYRNQALQEFVKASSVRIQLIGQYHTVDSNVSFRHRYYGIREITISGRCNCHGHANSCDTSVSPYKCLCDTESFTDGEKCHRCLPLYNNKPFRQGDHVDAYNCAPCRCNNHSSSCHYDASVDPYPDDHGRGGGGVCDDCLHNTAGQKCEVCKNSFYRKLKADPSAIDVCQPCDCDEAGTADKSQNCEELGGQCRCKLNVGSRRCDHCKDGFYNLQESNPDGCQPCECNASGTINGSHSCHRNTGQCQCKPHVIGPRCDGCKLGFKQAASGGEICARCSCSPYGAINQFCNPASGQCKCRENVGGPDCDTCIDNYYGLDADGCKPCECHGEGIIPGTRCDAVTGRCVCQPNVGGRRCNECLEGYYKFTGMGSTSCLPCRCHRSGAINASQPCDRLTGQCVCKASVTGQRCDTCSRRTYNLSSDNIRGCQDCDCDLRGTLPGSACDQITGQCQCLPNYQGRRCSRCKPAFHSSTGGDNTGCVPCVCHLRGSMNATCDDITGQCYCRDSSVSGLKCDQCRETFFGFELDIGRCQPCSCNPAGAVNTSCHASTGQCFCKELVSGINCSHCVEGSSSLDGRNPYGCSSTPSQQPPPRGHAASSTAIRLTWGPPDSPNTNRIDYVLYRDGRGIYHTTDYYPYNIQSYTDNALQPYTTYTYQVSARNVHGSVSSTNVTYQTRAGPPSGEIELSLVYPVGRYSASMNWTITPDVLGPVEAFRLTFTSQGSLETSIAYEGLDTQVTVHNLKPFTKYNFSVHACNSDGCLHSLPITVVTAQAPPTGQSPPMVYYSSCTELHLQWSPPLHPNGVVIRHELYMRELHHTMERRVFHASGWLNPQPVVESENENALMPPVNHAVITNLEPNTEYEFCIVTTNMAGSVTSEWVMAKTAESEPLFMPSPSVVPLSSSSVSVTWEKPGNNVARGDVTGYTVNMVSADEEETTDTTPKGIKPPLVESINSTAMKITWAAPLKPNGPPPFYQLERIEPSLTIQDKTTFIKGVRFPGHGYFRFSPSSLPVNTYFTGIKIQFRTKAAEGLILCAVSAGMQEEYIVLQISNGRPYFLFDPQDSAVAVTPTNDDNRLYNDSTWHQIIVTRNEASGTITVDGTYSGNTQIIQQSFVGCLGDIFIQKSDNPKEWELLSWDKAEERSNMYESWEGCPESVGEGAHFLGFGFLELPPSVFPGGTDIEISFTFITDQLRGLLLFIYNTDGPDYILVQLDHGNLTVKYKSHSSSLIQVNLWAGLSYCDGRWNHIQFKKEGEHFCVRFNNLMEQMVEPEALEIKVNSPVFVGGVPQSVQTLFSELHMQQGFGGCLKDISLTPGVVVNIVSVSSSAVRVSLDGCPSSDSSMNCRGNDSTIIYGGEETSAQDHSVRPFTEYLYRVIASNDGGSGTSSWSRGRSNAALAPSGQILLDVLHLSGSSVDVTWERPADIRGVIEQYILTAEPENNPNVSTSRAVILDTTQSNGRLAGLLPFTKYAVTLSVCTSSGCRGGSHVRHITTLQEGLAAFTEHRFLLSACTVAGCTNSSQVTLTTAQRPPKYVAPPVLRVLDSTRIHVQWDEPDIVNGILERYLLCISETLDNISPWTTIYNSTELFLDYTIQGLTPGTKYFIRLGACSGGGCAESDITEASTLESLPEGIGALNIRSYSPGSFHINWSKPQRPNGVITSYGLHMDGILMQNSSRLTYFVDGLAPWSKHSFRLQACTAKGCAAGEKVEAYTQESEPEGNVSVHVNISGPKDVELRWSGPERPNGRITYHVLFNGLFYEREGDDIRSVTNASRILYQSHNDWVLVDGLVPFSTYTITVNASNSKGHVTSTPIIITMLPAAPDGVLPPRLSSANPTSLQVVWSSPVRNNAPGLPNYRLQMRSTKPTNKITEEFSGLSASFTYTIKNLQPYTLYELRIVASNAYGDTYSRWTNVSTEQDKPEFVDPPRLSDVKSRSITITWQHPRKPNGMITHYNIYHNESLDVTVPGTTTSHTFQHLTPYTTYLYRLEGCTPAGCSLSKESLAIETLPDAPSDVLPPDLYSNSPTSVVISWKPPLHPNGLIEAFSIERRLKGTEPVEMIVTVPANHQRQHIDQSSAISPWKTYEYRMVVTTFNGGTNCSAWVEVTTRPSRPVGVQSPEVTILGPFTAKVTWSPPLRPNGNIISYEIRMPDPRILLTDPTVLSYIMTDLVPYTNYSVTIVACSDGGSYHGGCTESLPTYMTTQSAPPEGIRPPSAVPASDTFIAVSWQPPLRPNGPDIRYELLRRTILQPLTSNPPEDLNLWQNIYSGTRWFCEDKGLSRYTFYEYKLIVYNNVGYTSSPEVLVATLPGPPLRGSHLTVRAVNHTAIEASWTKPSIQDLQGDVDHYIIGLHSPRYDKLLTFHADVNQAVISGLVPNTDYSLYVEVSNGPHSISSGWEHVTTLDGEPEGLQPPEVELINSTAVRVIWSSPANPNGLVTEYSIYVNDKVYETDSATPYVCVVGGLAPYTVYSIQVKVCTTYSCIKSDATQVATVEGAPNKVPPPRIANVTSRSVEIHWFPPEDPNGIVLGYELRRRHELPCNARRMLSADKDGTFCIFITCKKGEDTCGEKCYSPQRQVTQCEVCCYDQTQNRISIADGDSCCGGDPYSTAGPQICCGASLHDGLTQRCCGGRIIPPDFICCGDEEEGSAYRRSLGMSCCGHDYLNVSETSCCSGPNGQFKAHLKLNNGIPLKCCESETITEEEECCNGIGYNPVTHVCSDRPSTGSFITETSCASAAVCPVALSDTAYCGQCHFNASSDSCFWTRGVMSNKSIAVDDNNICWTDEETVYIGGSDRYYYTDSGVNPFTTYEFRVATWNSVGYSVSNVSGVTTSQDKPQGLSPPRWTAAGNREGGISLIWQEPSKLNGAIYYVLVRDGVERYKGTETRFEDQGGIQPYEEYTYQLRACTVAGCSHSAKVTAAIKQGVPDLVSPPSIITVNSTALHLSWTTPRKPNGKIREYQIHQDGEGVIYVSSAGKKQHTVSGLQPDTKYLFFLTVCTSAGCNSSGMTSGYTAQAPPQGKDAGMNYFYQLEAQNEAGSNISRIYVVETPIGTPERIAAPYNITVLGPYSAFVAWEDPGRYDPGLPLDFNILLNAGRNGAQIHPAGEKRFIILEDLVPGAEFSLRVQACQRGSCGVSAPTTVVMAEAAPEGLDPPILTAIAPQAIRSTWKALKKPNGVITGYIIHRHLAGSREDITTDSLPAGVLEYTDNSEDLKPFTDYEYSVTAQNSEGSLQSSWSLVRTPEAAPEGLDPPTAEVTSPYSVRLTWTAPTRPHGIIGQYIIMYEEGTSDLTSATFSRSTLTVPGTAYQAKVFGLRPCSTYRIGIKAVNSAGAVASTWISIKTLEAAPSAMNFTVDKTEGGRALLLKWSQPARTNGALMMYNVYSDGNLEYSGLSEQFLLRRLEPYTVYTLVLEACTAAGCTQTFPLHIQTDEAPPVSQLPPQIKPLNATHIQLTWSPPVHPNGKILQYDIIKRSTLENALGDQKNMAESVVFRQLNTEPMVFTYTDGGLKPWTDYEYKVQAWNSVGYADSTWTVGQTSQAAPTFILPPKLFYDTQNPNHVIIQWAKPEEDNGKILYYKLQKNNITLPFNFDYTTLNYTDEDLLPYSEYTYSIVACTLGGCTISYPTQIRTLEGPPSAVNPPRAEALSATEFNVSWSPPSIQNGEITKYIIKIDNETYFAGTKLSIVISNLQPFATYNISLVACTSGGCMSSSNTLIRTKEAHPLYMKEPSFVVTSAQSIKISWQSPDKPNGKITNYELDRDGQPIYNGLDIQYHDFGLEPGTEYTYTIQASNSQGSCVSSPAKIKTHSSSPSGMKPPRLHAKSAQEILITWGAPLKANGLILNYTLHVHPSAETKDLQYTFNSSFSSPDDLSYLLKDLKPNTQYEARVEACTLFGCAMSEWVMGHTLEAPPESQPAPLIDVQKSSQAPLLAWNGPQQPNGKIIRYDVYRRRKNNHPEMLTTELVFNGSSLSFQDVDLLPFTEYEYQVWAVNSAGRTSSSWAHCRTGPAAPEGVPAPAFHKVSSTFVTANITPPTKPNGVVILYRLFSRNDNGEDSVVSEGTSIQQTLHGLQPFTNYSLGVEACTCLSCCSKGAVAQLTTLSASPSHQRPPHVTHKTSRAVSLRWSAPGSPNGIIQRYEVHMQVTCPPPSDRTVGASCTEGASEITYSGMEESCNITDLQPFTTYSLRVTCYNSQGSTSSDWVQCTTLKENPVYKTSFHVSSNITAIFLDWGLSFQLNGQLREFVLTERGQRLYSGLDSSVHIQKTTDKTPEQSNPSTKNGMETRGNVIYTELWFILLMALLALLLLAILLSLILQRKLTKQPYPRERPPLVPLQQRMYPASAYSESDTYTSDLVADVSGSSNRITLKSYIMHLEGISDVKIAEVETHTSHNTMVVRKTSQSQISRSFSENSLYRSASQLINPHDKKSIVDSSIWDSAIQGHDSGMFMDDEDLVSTIKSFSTVTKQHTAFTDTPL</sequence>
<dbReference type="FunFam" id="2.60.40.10:FF:001085">
    <property type="entry name" value="Usherin"/>
    <property type="match status" value="1"/>
</dbReference>
<dbReference type="FunFam" id="2.60.40.10:FF:001030">
    <property type="entry name" value="Usherin"/>
    <property type="match status" value="1"/>
</dbReference>
<feature type="disulfide bond" evidence="19">
    <location>
        <begin position="757"/>
        <end position="766"/>
    </location>
</feature>
<feature type="domain" description="Laminin EGF-like" evidence="24">
    <location>
        <begin position="631"/>
        <end position="683"/>
    </location>
</feature>
<feature type="domain" description="Fibronectin type-III" evidence="25">
    <location>
        <begin position="4268"/>
        <end position="4367"/>
    </location>
</feature>
<evidence type="ECO:0000259" key="25">
    <source>
        <dbReference type="PROSITE" id="PS50853"/>
    </source>
</evidence>
<feature type="domain" description="Fibronectin type-III" evidence="25">
    <location>
        <begin position="1991"/>
        <end position="2088"/>
    </location>
</feature>
<feature type="domain" description="Laminin N-terminal" evidence="26">
    <location>
        <begin position="262"/>
        <end position="507"/>
    </location>
</feature>
<evidence type="ECO:0000256" key="6">
    <source>
        <dbReference type="ARBA" id="ARBA00022606"/>
    </source>
</evidence>
<dbReference type="FunFam" id="2.60.40.10:FF:001004">
    <property type="entry name" value="Usherin"/>
    <property type="match status" value="1"/>
</dbReference>
<dbReference type="FunFam" id="2.10.25.10:FF:000275">
    <property type="entry name" value="usherin"/>
    <property type="match status" value="2"/>
</dbReference>
<feature type="domain" description="Fibronectin type-III" evidence="25">
    <location>
        <begin position="2175"/>
        <end position="2277"/>
    </location>
</feature>
<dbReference type="Gene3D" id="2.10.25.10">
    <property type="entry name" value="Laminin"/>
    <property type="match status" value="9"/>
</dbReference>
<feature type="transmembrane region" description="Helical" evidence="21">
    <location>
        <begin position="4747"/>
        <end position="4769"/>
    </location>
</feature>
<dbReference type="PROSITE" id="PS51117">
    <property type="entry name" value="LAMININ_NTER"/>
    <property type="match status" value="1"/>
</dbReference>
<dbReference type="Gene3D" id="2.60.120.200">
    <property type="match status" value="4"/>
</dbReference>
<dbReference type="FunFam" id="2.10.25.10:FF:000224">
    <property type="entry name" value="Usherin"/>
    <property type="match status" value="1"/>
</dbReference>
<dbReference type="GO" id="GO:0005576">
    <property type="term" value="C:extracellular region"/>
    <property type="evidence" value="ECO:0007669"/>
    <property type="project" value="UniProtKB-SubCell"/>
</dbReference>
<feature type="domain" description="Fibronectin type-III" evidence="25">
    <location>
        <begin position="2467"/>
        <end position="2566"/>
    </location>
</feature>
<dbReference type="FunFam" id="2.10.25.10:FF:000094">
    <property type="entry name" value="Laminin subunit alpha-2"/>
    <property type="match status" value="1"/>
</dbReference>
<dbReference type="Gene3D" id="2.60.40.10">
    <property type="entry name" value="Immunoglobulins"/>
    <property type="match status" value="30"/>
</dbReference>
<dbReference type="CDD" id="cd00110">
    <property type="entry name" value="LamG"/>
    <property type="match status" value="2"/>
</dbReference>
<dbReference type="GO" id="GO:0001917">
    <property type="term" value="C:photoreceptor inner segment"/>
    <property type="evidence" value="ECO:0007669"/>
    <property type="project" value="UniProtKB-SubCell"/>
</dbReference>
<feature type="domain" description="Fibronectin type-III" evidence="25">
    <location>
        <begin position="3703"/>
        <end position="3803"/>
    </location>
</feature>
<evidence type="ECO:0000256" key="1">
    <source>
        <dbReference type="ARBA" id="ARBA00004289"/>
    </source>
</evidence>
<feature type="domain" description="Fibronectin type-III" evidence="25">
    <location>
        <begin position="1048"/>
        <end position="1136"/>
    </location>
</feature>
<feature type="disulfide bond" evidence="19">
    <location>
        <begin position="1013"/>
        <end position="1022"/>
    </location>
</feature>
<evidence type="ECO:0000259" key="24">
    <source>
        <dbReference type="PROSITE" id="PS50027"/>
    </source>
</evidence>
<feature type="domain" description="Fibronectin type-III" evidence="25">
    <location>
        <begin position="1137"/>
        <end position="1234"/>
    </location>
</feature>
<feature type="domain" description="Fibronectin type-III" evidence="25">
    <location>
        <begin position="1235"/>
        <end position="1345"/>
    </location>
</feature>
<dbReference type="SUPFAM" id="SSF57196">
    <property type="entry name" value="EGF/Laminin"/>
    <property type="match status" value="8"/>
</dbReference>
<keyword evidence="5" id="KW-0964">Secreted</keyword>
<dbReference type="InterPro" id="IPR013783">
    <property type="entry name" value="Ig-like_fold"/>
</dbReference>
<feature type="domain" description="Laminin G" evidence="23">
    <location>
        <begin position="1615"/>
        <end position="1793"/>
    </location>
</feature>
<evidence type="ECO:0000259" key="23">
    <source>
        <dbReference type="PROSITE" id="PS50025"/>
    </source>
</evidence>
<feature type="domain" description="Fibronectin type-III" evidence="25">
    <location>
        <begin position="4092"/>
        <end position="4176"/>
    </location>
</feature>
<accession>A0A8J6KAG8</accession>
<dbReference type="InterPro" id="IPR036116">
    <property type="entry name" value="FN3_sf"/>
</dbReference>
<dbReference type="Pfam" id="PF00041">
    <property type="entry name" value="fn3"/>
    <property type="match status" value="17"/>
</dbReference>
<evidence type="ECO:0000256" key="15">
    <source>
        <dbReference type="ARBA" id="ARBA00023305"/>
    </source>
</evidence>
<dbReference type="FunFam" id="2.10.25.10:FF:000313">
    <property type="entry name" value="Usherin"/>
    <property type="match status" value="1"/>
</dbReference>
<evidence type="ECO:0000256" key="4">
    <source>
        <dbReference type="ARBA" id="ARBA00022475"/>
    </source>
</evidence>
<feature type="disulfide bond" evidence="19">
    <location>
        <begin position="654"/>
        <end position="663"/>
    </location>
</feature>
<dbReference type="FunFam" id="2.60.40.10:FF:002683">
    <property type="entry name" value="Predicted protein"/>
    <property type="match status" value="1"/>
</dbReference>
<keyword evidence="15" id="KW-0844">Vision</keyword>
<evidence type="ECO:0000256" key="22">
    <source>
        <dbReference type="SAM" id="SignalP"/>
    </source>
</evidence>
<dbReference type="PROSITE" id="PS01248">
    <property type="entry name" value="EGF_LAM_1"/>
    <property type="match status" value="2"/>
</dbReference>
<feature type="domain" description="Laminin EGF-like" evidence="24">
    <location>
        <begin position="889"/>
        <end position="940"/>
    </location>
</feature>
<evidence type="ECO:0000256" key="19">
    <source>
        <dbReference type="PROSITE-ProRule" id="PRU00460"/>
    </source>
</evidence>
<keyword evidence="12" id="KW-0325">Glycoprotein</keyword>
<dbReference type="PROSITE" id="PS50853">
    <property type="entry name" value="FN3"/>
    <property type="match status" value="25"/>
</dbReference>
<feature type="domain" description="Fibronectin type-III" evidence="25">
    <location>
        <begin position="4464"/>
        <end position="4560"/>
    </location>
</feature>
<feature type="domain" description="Fibronectin type-III" evidence="25">
    <location>
        <begin position="4001"/>
        <end position="4091"/>
    </location>
</feature>
<feature type="signal peptide" evidence="22">
    <location>
        <begin position="1"/>
        <end position="23"/>
    </location>
</feature>
<proteinExistence type="predicted"/>
<feature type="domain" description="Fibronectin type-III" evidence="25">
    <location>
        <begin position="2662"/>
        <end position="2765"/>
    </location>
</feature>
<dbReference type="FunFam" id="2.60.40.10:FF:001285">
    <property type="entry name" value="Usherin"/>
    <property type="match status" value="1"/>
</dbReference>
<evidence type="ECO:0000256" key="2">
    <source>
        <dbReference type="ARBA" id="ARBA00004437"/>
    </source>
</evidence>
<dbReference type="GO" id="GO:0007601">
    <property type="term" value="P:visual perception"/>
    <property type="evidence" value="ECO:0007669"/>
    <property type="project" value="UniProtKB-KW"/>
</dbReference>
<dbReference type="Pfam" id="PF00055">
    <property type="entry name" value="Laminin_N"/>
    <property type="match status" value="1"/>
</dbReference>
<dbReference type="Gene3D" id="2.60.120.260">
    <property type="entry name" value="Galactose-binding domain-like"/>
    <property type="match status" value="1"/>
</dbReference>
<feature type="domain" description="Laminin EGF-like" evidence="24">
    <location>
        <begin position="836"/>
        <end position="888"/>
    </location>
</feature>
<dbReference type="FunFam" id="2.60.120.200:FF:000111">
    <property type="entry name" value="Usherin"/>
    <property type="match status" value="1"/>
</dbReference>
<evidence type="ECO:0000256" key="16">
    <source>
        <dbReference type="ARBA" id="ARBA00072076"/>
    </source>
</evidence>
<feature type="region of interest" description="Disordered" evidence="20">
    <location>
        <begin position="1037"/>
        <end position="1067"/>
    </location>
</feature>
<feature type="domain" description="Fibronectin type-III" evidence="25">
    <location>
        <begin position="2769"/>
        <end position="2860"/>
    </location>
</feature>
<feature type="disulfide bond" evidence="19">
    <location>
        <begin position="911"/>
        <end position="920"/>
    </location>
</feature>
<feature type="domain" description="Fibronectin type-III" evidence="25">
    <location>
        <begin position="4180"/>
        <end position="4267"/>
    </location>
</feature>
<feature type="chain" id="PRO_5035264651" description="Usherin" evidence="22">
    <location>
        <begin position="24"/>
        <end position="4929"/>
    </location>
</feature>
<evidence type="ECO:0000256" key="7">
    <source>
        <dbReference type="ARBA" id="ARBA00022729"/>
    </source>
</evidence>
<dbReference type="OrthoDB" id="5984158at2759"/>
<feature type="domain" description="Fibronectin type-III" evidence="25">
    <location>
        <begin position="2864"/>
        <end position="2953"/>
    </location>
</feature>
<evidence type="ECO:0000256" key="5">
    <source>
        <dbReference type="ARBA" id="ARBA00022525"/>
    </source>
</evidence>
<keyword evidence="11 19" id="KW-1015">Disulfide bond</keyword>
<name>A0A8J6KAG8_ELECQ</name>
<feature type="domain" description="Fibronectin type-III" evidence="25">
    <location>
        <begin position="3892"/>
        <end position="3998"/>
    </location>
</feature>
<dbReference type="FunFam" id="2.10.25.10:FF:000090">
    <property type="entry name" value="laminin subunit alpha"/>
    <property type="match status" value="4"/>
</dbReference>
<evidence type="ECO:0000259" key="26">
    <source>
        <dbReference type="PROSITE" id="PS51117"/>
    </source>
</evidence>
<dbReference type="FunFam" id="2.60.40.10:FF:001882">
    <property type="entry name" value="Usherin"/>
    <property type="match status" value="1"/>
</dbReference>
<evidence type="ECO:0000256" key="11">
    <source>
        <dbReference type="ARBA" id="ARBA00023157"/>
    </source>
</evidence>
<keyword evidence="7 22" id="KW-0732">Signal</keyword>
<dbReference type="SMART" id="SM00136">
    <property type="entry name" value="LamNT"/>
    <property type="match status" value="1"/>
</dbReference>
<feature type="domain" description="Fibronectin type-III" evidence="25">
    <location>
        <begin position="2089"/>
        <end position="2173"/>
    </location>
</feature>
<dbReference type="GO" id="GO:0032391">
    <property type="term" value="C:photoreceptor connecting cilium"/>
    <property type="evidence" value="ECO:0007669"/>
    <property type="project" value="UniProtKB-ARBA"/>
</dbReference>
<reference evidence="27" key="1">
    <citation type="thesis" date="2020" institute="ProQuest LLC" country="789 East Eisenhower Parkway, Ann Arbor, MI, USA">
        <title>Comparative Genomics and Chromosome Evolution.</title>
        <authorList>
            <person name="Mudd A.B."/>
        </authorList>
    </citation>
    <scope>NUCLEOTIDE SEQUENCE</scope>
    <source>
        <strain evidence="27">HN-11 Male</strain>
        <tissue evidence="27">Kidney and liver</tissue>
    </source>
</reference>
<keyword evidence="14 19" id="KW-0424">Laminin EGF-like domain</keyword>
<dbReference type="GO" id="GO:0048731">
    <property type="term" value="P:system development"/>
    <property type="evidence" value="ECO:0007669"/>
    <property type="project" value="UniProtKB-ARBA"/>
</dbReference>
<feature type="disulfide bond" evidence="19">
    <location>
        <begin position="707"/>
        <end position="716"/>
    </location>
</feature>
<dbReference type="EMBL" id="WNTK01000005">
    <property type="protein sequence ID" value="KAG9484595.1"/>
    <property type="molecule type" value="Genomic_DNA"/>
</dbReference>
<feature type="domain" description="Fibronectin type-III" evidence="25">
    <location>
        <begin position="3602"/>
        <end position="3699"/>
    </location>
</feature>
<dbReference type="SUPFAM" id="SSF49899">
    <property type="entry name" value="Concanavalin A-like lectins/glucanases"/>
    <property type="match status" value="3"/>
</dbReference>
<dbReference type="PANTHER" id="PTHR46957:SF7">
    <property type="entry name" value="USHERIN"/>
    <property type="match status" value="1"/>
</dbReference>
<dbReference type="FunFam" id="2.60.40.10:FF:001716">
    <property type="entry name" value="Usherin"/>
    <property type="match status" value="1"/>
</dbReference>
<feature type="domain" description="Fibronectin type-III" evidence="25">
    <location>
        <begin position="2281"/>
        <end position="2378"/>
    </location>
</feature>
<keyword evidence="4" id="KW-1003">Cell membrane</keyword>
<dbReference type="PRINTS" id="PR00011">
    <property type="entry name" value="EGFLAMININ"/>
</dbReference>
<dbReference type="CDD" id="cd00055">
    <property type="entry name" value="EGF_Lam"/>
    <property type="match status" value="10"/>
</dbReference>
<feature type="disulfide bond" evidence="19">
    <location>
        <begin position="736"/>
        <end position="748"/>
    </location>
</feature>
<organism evidence="27 28">
    <name type="scientific">Eleutherodactylus coqui</name>
    <name type="common">Puerto Rican coqui</name>
    <dbReference type="NCBI Taxonomy" id="57060"/>
    <lineage>
        <taxon>Eukaryota</taxon>
        <taxon>Metazoa</taxon>
        <taxon>Chordata</taxon>
        <taxon>Craniata</taxon>
        <taxon>Vertebrata</taxon>
        <taxon>Euteleostomi</taxon>
        <taxon>Amphibia</taxon>
        <taxon>Batrachia</taxon>
        <taxon>Anura</taxon>
        <taxon>Neobatrachia</taxon>
        <taxon>Hyloidea</taxon>
        <taxon>Eleutherodactylidae</taxon>
        <taxon>Eleutherodactylinae</taxon>
        <taxon>Eleutherodactylus</taxon>
        <taxon>Eleutherodactylus</taxon>
    </lineage>
</organism>
<dbReference type="InterPro" id="IPR006558">
    <property type="entry name" value="LamG-like"/>
</dbReference>
<evidence type="ECO:0000256" key="12">
    <source>
        <dbReference type="ARBA" id="ARBA00023180"/>
    </source>
</evidence>
<dbReference type="Pfam" id="PF02210">
    <property type="entry name" value="Laminin_G_2"/>
    <property type="match status" value="2"/>
</dbReference>
<dbReference type="Proteomes" id="UP000770717">
    <property type="component" value="Unassembled WGS sequence"/>
</dbReference>
<dbReference type="FunFam" id="2.60.120.200:FF:000126">
    <property type="entry name" value="usherin"/>
    <property type="match status" value="1"/>
</dbReference>
<dbReference type="Pfam" id="PF00053">
    <property type="entry name" value="EGF_laminin"/>
    <property type="match status" value="10"/>
</dbReference>
<evidence type="ECO:0000256" key="8">
    <source>
        <dbReference type="ARBA" id="ARBA00022737"/>
    </source>
</evidence>
<dbReference type="GO" id="GO:0048513">
    <property type="term" value="P:animal organ development"/>
    <property type="evidence" value="ECO:0007669"/>
    <property type="project" value="UniProtKB-ARBA"/>
</dbReference>
<dbReference type="PANTHER" id="PTHR46957">
    <property type="entry name" value="CYTOKINE RECEPTOR"/>
    <property type="match status" value="1"/>
</dbReference>
<dbReference type="PROSITE" id="PS50025">
    <property type="entry name" value="LAM_G_DOMAIN"/>
    <property type="match status" value="2"/>
</dbReference>
<feature type="domain" description="Laminin EGF-like" evidence="24">
    <location>
        <begin position="992"/>
        <end position="1042"/>
    </location>
</feature>
<feature type="domain" description="Fibronectin type-III" evidence="25">
    <location>
        <begin position="4561"/>
        <end position="4664"/>
    </location>
</feature>
<dbReference type="SMART" id="SM00282">
    <property type="entry name" value="LamG"/>
    <property type="match status" value="2"/>
</dbReference>
<feature type="domain" description="Fibronectin type-III" evidence="25">
    <location>
        <begin position="1856"/>
        <end position="1954"/>
    </location>
</feature>
<feature type="disulfide bond" evidence="19">
    <location>
        <begin position="941"/>
        <end position="953"/>
    </location>
</feature>
<protein>
    <recommendedName>
        <fullName evidence="16">Usherin</fullName>
    </recommendedName>
    <alternativeName>
        <fullName evidence="17">Usher syndrome type IIa protein homolog</fullName>
    </alternativeName>
    <alternativeName>
        <fullName evidence="18">Usher syndrome type-2A protein homolog</fullName>
    </alternativeName>
</protein>
<feature type="disulfide bond" evidence="19">
    <location>
        <begin position="859"/>
        <end position="868"/>
    </location>
</feature>
<comment type="caution">
    <text evidence="27">The sequence shown here is derived from an EMBL/GenBank/DDBJ whole genome shotgun (WGS) entry which is preliminary data.</text>
</comment>
<dbReference type="SUPFAM" id="SSF49265">
    <property type="entry name" value="Fibronectin type III"/>
    <property type="match status" value="19"/>
</dbReference>
<keyword evidence="8" id="KW-0677">Repeat</keyword>
<dbReference type="InterPro" id="IPR003961">
    <property type="entry name" value="FN3_dom"/>
</dbReference>
<dbReference type="InterPro" id="IPR008211">
    <property type="entry name" value="Laminin_N"/>
</dbReference>
<keyword evidence="21" id="KW-0812">Transmembrane</keyword>
<dbReference type="FunFam" id="2.60.40.10:FF:000819">
    <property type="entry name" value="Usherin"/>
    <property type="match status" value="1"/>
</dbReference>
<dbReference type="InterPro" id="IPR002049">
    <property type="entry name" value="LE_dom"/>
</dbReference>
<feature type="disulfide bond" evidence="19">
    <location>
        <begin position="738"/>
        <end position="755"/>
    </location>
</feature>
<dbReference type="SMART" id="SM00180">
    <property type="entry name" value="EGF_Lam"/>
    <property type="match status" value="10"/>
</dbReference>
<feature type="disulfide bond" evidence="19">
    <location>
        <begin position="994"/>
        <end position="1011"/>
    </location>
</feature>
<keyword evidence="9" id="KW-1009">Hearing</keyword>
<comment type="caution">
    <text evidence="19">Lacks conserved residue(s) required for the propagation of feature annotation.</text>
</comment>
<dbReference type="SMART" id="SM00560">
    <property type="entry name" value="LamGL"/>
    <property type="match status" value="1"/>
</dbReference>
<feature type="domain" description="Laminin EGF-like" evidence="24">
    <location>
        <begin position="684"/>
        <end position="735"/>
    </location>
</feature>
<dbReference type="SMART" id="SM00060">
    <property type="entry name" value="FN3"/>
    <property type="match status" value="31"/>
</dbReference>